<dbReference type="EMBL" id="JAHFYH010000044">
    <property type="protein sequence ID" value="KAH0219047.1"/>
    <property type="molecule type" value="Genomic_DNA"/>
</dbReference>
<evidence type="ECO:0000256" key="1">
    <source>
        <dbReference type="SAM" id="MobiDB-lite"/>
    </source>
</evidence>
<dbReference type="OrthoDB" id="337486at2759"/>
<feature type="compositionally biased region" description="Basic and acidic residues" evidence="1">
    <location>
        <begin position="36"/>
        <end position="45"/>
    </location>
</feature>
<dbReference type="PANTHER" id="PTHR14303">
    <property type="entry name" value="DNA POLYMERASE DELTA SUBUNIT 4"/>
    <property type="match status" value="1"/>
</dbReference>
<feature type="non-terminal residue" evidence="2">
    <location>
        <position position="1"/>
    </location>
</feature>
<dbReference type="GO" id="GO:0043625">
    <property type="term" value="C:delta DNA polymerase complex"/>
    <property type="evidence" value="ECO:0007669"/>
    <property type="project" value="TreeGrafter"/>
</dbReference>
<dbReference type="Proteomes" id="UP000767238">
    <property type="component" value="Unassembled WGS sequence"/>
</dbReference>
<dbReference type="GO" id="GO:0006261">
    <property type="term" value="P:DNA-templated DNA replication"/>
    <property type="evidence" value="ECO:0007669"/>
    <property type="project" value="TreeGrafter"/>
</dbReference>
<feature type="region of interest" description="Disordered" evidence="1">
    <location>
        <begin position="1"/>
        <end position="45"/>
    </location>
</feature>
<evidence type="ECO:0008006" key="4">
    <source>
        <dbReference type="Google" id="ProtNLM"/>
    </source>
</evidence>
<dbReference type="GO" id="GO:0003887">
    <property type="term" value="F:DNA-directed DNA polymerase activity"/>
    <property type="evidence" value="ECO:0007669"/>
    <property type="project" value="TreeGrafter"/>
</dbReference>
<accession>A0A9P8K7G4</accession>
<dbReference type="GO" id="GO:0000731">
    <property type="term" value="P:DNA synthesis involved in DNA repair"/>
    <property type="evidence" value="ECO:0007669"/>
    <property type="project" value="InterPro"/>
</dbReference>
<sequence>MAPKRRISTPAAAQRNQQATISFSKQGLNRVTKTSAQRDSKATKKDAALLEAVSTDAVSPSTTANAAIEEQAEAELVDIKSLKSEPHSSAEPDDYERRAIKMTNAQIKKYWQQKEAERKSPRVHQQGLDVSEKVLREFDMSGQYGPCIGIARVKRWRRANTLGLNPPIEVLAVLLKANDKDKSSMQRAHVDELMSSRFIET</sequence>
<feature type="compositionally biased region" description="Polar residues" evidence="1">
    <location>
        <begin position="14"/>
        <end position="35"/>
    </location>
</feature>
<dbReference type="AlphaFoldDB" id="A0A9P8K7G4"/>
<reference evidence="2" key="1">
    <citation type="journal article" date="2021" name="J Fungi (Basel)">
        <title>Virulence traits and population genomics of the black yeast Aureobasidium melanogenum.</title>
        <authorList>
            <person name="Cernosa A."/>
            <person name="Sun X."/>
            <person name="Gostincar C."/>
            <person name="Fang C."/>
            <person name="Gunde-Cimerman N."/>
            <person name="Song Z."/>
        </authorList>
    </citation>
    <scope>NUCLEOTIDE SEQUENCE</scope>
    <source>
        <strain evidence="2">EXF-8016</strain>
    </source>
</reference>
<evidence type="ECO:0000313" key="3">
    <source>
        <dbReference type="Proteomes" id="UP000767238"/>
    </source>
</evidence>
<protein>
    <recommendedName>
        <fullName evidence="4">DNA polymerase delta subunit 4</fullName>
    </recommendedName>
</protein>
<reference evidence="2" key="2">
    <citation type="submission" date="2021-08" db="EMBL/GenBank/DDBJ databases">
        <authorList>
            <person name="Gostincar C."/>
            <person name="Sun X."/>
            <person name="Song Z."/>
            <person name="Gunde-Cimerman N."/>
        </authorList>
    </citation>
    <scope>NUCLEOTIDE SEQUENCE</scope>
    <source>
        <strain evidence="2">EXF-8016</strain>
    </source>
</reference>
<name>A0A9P8K7G4_AURME</name>
<dbReference type="PANTHER" id="PTHR14303:SF0">
    <property type="entry name" value="DNA POLYMERASE DELTA SUBUNIT 4"/>
    <property type="match status" value="1"/>
</dbReference>
<gene>
    <name evidence="2" type="ORF">KCV03_g6115</name>
</gene>
<organism evidence="2 3">
    <name type="scientific">Aureobasidium melanogenum</name>
    <name type="common">Aureobasidium pullulans var. melanogenum</name>
    <dbReference type="NCBI Taxonomy" id="46634"/>
    <lineage>
        <taxon>Eukaryota</taxon>
        <taxon>Fungi</taxon>
        <taxon>Dikarya</taxon>
        <taxon>Ascomycota</taxon>
        <taxon>Pezizomycotina</taxon>
        <taxon>Dothideomycetes</taxon>
        <taxon>Dothideomycetidae</taxon>
        <taxon>Dothideales</taxon>
        <taxon>Saccotheciaceae</taxon>
        <taxon>Aureobasidium</taxon>
    </lineage>
</organism>
<dbReference type="Pfam" id="PF04081">
    <property type="entry name" value="DNA_pol_delta_4"/>
    <property type="match status" value="1"/>
</dbReference>
<evidence type="ECO:0000313" key="2">
    <source>
        <dbReference type="EMBL" id="KAH0219047.1"/>
    </source>
</evidence>
<proteinExistence type="predicted"/>
<dbReference type="InterPro" id="IPR007218">
    <property type="entry name" value="DNA_pol_delta_4"/>
</dbReference>
<comment type="caution">
    <text evidence="2">The sequence shown here is derived from an EMBL/GenBank/DDBJ whole genome shotgun (WGS) entry which is preliminary data.</text>
</comment>